<reference evidence="3" key="1">
    <citation type="submission" date="2017-01" db="EMBL/GenBank/DDBJ databases">
        <authorList>
            <person name="Mah S.A."/>
            <person name="Swanson W.J."/>
            <person name="Moy G.W."/>
            <person name="Vacquier V.D."/>
        </authorList>
    </citation>
    <scope>NUCLEOTIDE SEQUENCE [LARGE SCALE GENOMIC DNA]</scope>
    <source>
        <strain evidence="3">124861</strain>
    </source>
</reference>
<dbReference type="RefSeq" id="WP_085357996.1">
    <property type="nucleotide sequence ID" value="NZ_MTAB01000003.1"/>
</dbReference>
<dbReference type="InterPro" id="IPR009228">
    <property type="entry name" value="Capsid_scaffold_GpO"/>
</dbReference>
<evidence type="ECO:0000313" key="3">
    <source>
        <dbReference type="Proteomes" id="UP000193303"/>
    </source>
</evidence>
<comment type="caution">
    <text evidence="2">The sequence shown here is derived from an EMBL/GenBank/DDBJ whole genome shotgun (WGS) entry which is preliminary data.</text>
</comment>
<name>A0A1X3DKA2_9NEIS</name>
<dbReference type="OrthoDB" id="5625143at2"/>
<dbReference type="EMBL" id="MTAB01000003">
    <property type="protein sequence ID" value="OSI24619.1"/>
    <property type="molecule type" value="Genomic_DNA"/>
</dbReference>
<dbReference type="Proteomes" id="UP000193303">
    <property type="component" value="Unassembled WGS sequence"/>
</dbReference>
<gene>
    <name evidence="2" type="ORF">BV912_01840</name>
</gene>
<accession>A0A1X3DKA2</accession>
<sequence>MGNKSRQATETEWRIIGVSGETVDGRQISAKELEEMAAQYDPEIYGARINLEHFKFLFPQWDGGYGDVMALKTEPWEKDRSKTALLAKLSVLPALQELWDEGQKIYSSMEIMSNFADTGKAYLVGLAITDTPASLGTTANFSTAAKQAETTGTIFTNYRISETQEVENMSADQNQKPAEKPLTEAAAEGLFARLMAKFTAKEEPKTEAAEQPKEVETDGQKDEKPENQDYAAQIEALQKEYAAAAKFGELMADKYAEQGKELAQLKEDFAALKDKLEKEAFSGERKAHTGGSGAEVGW</sequence>
<feature type="region of interest" description="Disordered" evidence="1">
    <location>
        <begin position="202"/>
        <end position="232"/>
    </location>
</feature>
<dbReference type="Pfam" id="PF05929">
    <property type="entry name" value="Phage_GPO"/>
    <property type="match status" value="1"/>
</dbReference>
<evidence type="ECO:0000256" key="1">
    <source>
        <dbReference type="SAM" id="MobiDB-lite"/>
    </source>
</evidence>
<feature type="compositionally biased region" description="Basic and acidic residues" evidence="1">
    <location>
        <begin position="202"/>
        <end position="227"/>
    </location>
</feature>
<organism evidence="2 3">
    <name type="scientific">Neisseria dumasiana</name>
    <dbReference type="NCBI Taxonomy" id="1931275"/>
    <lineage>
        <taxon>Bacteria</taxon>
        <taxon>Pseudomonadati</taxon>
        <taxon>Pseudomonadota</taxon>
        <taxon>Betaproteobacteria</taxon>
        <taxon>Neisseriales</taxon>
        <taxon>Neisseriaceae</taxon>
        <taxon>Neisseria</taxon>
    </lineage>
</organism>
<evidence type="ECO:0000313" key="2">
    <source>
        <dbReference type="EMBL" id="OSI24619.1"/>
    </source>
</evidence>
<proteinExistence type="predicted"/>
<evidence type="ECO:0008006" key="4">
    <source>
        <dbReference type="Google" id="ProtNLM"/>
    </source>
</evidence>
<dbReference type="AlphaFoldDB" id="A0A1X3DKA2"/>
<protein>
    <recommendedName>
        <fullName evidence="4">Phage capsid protein</fullName>
    </recommendedName>
</protein>